<gene>
    <name evidence="2" type="ORF">DYB32_004810</name>
</gene>
<keyword evidence="1" id="KW-0472">Membrane</keyword>
<evidence type="ECO:0008006" key="4">
    <source>
        <dbReference type="Google" id="ProtNLM"/>
    </source>
</evidence>
<evidence type="ECO:0000313" key="2">
    <source>
        <dbReference type="EMBL" id="RHY29846.1"/>
    </source>
</evidence>
<protein>
    <recommendedName>
        <fullName evidence="4">EF-hand domain-containing protein</fullName>
    </recommendedName>
</protein>
<accession>A0A3R7A977</accession>
<dbReference type="EMBL" id="QUSY01000386">
    <property type="protein sequence ID" value="RHY29846.1"/>
    <property type="molecule type" value="Genomic_DNA"/>
</dbReference>
<proteinExistence type="predicted"/>
<dbReference type="Proteomes" id="UP000285060">
    <property type="component" value="Unassembled WGS sequence"/>
</dbReference>
<keyword evidence="1" id="KW-1133">Transmembrane helix</keyword>
<reference evidence="2 3" key="1">
    <citation type="submission" date="2018-08" db="EMBL/GenBank/DDBJ databases">
        <title>Aphanomyces genome sequencing and annotation.</title>
        <authorList>
            <person name="Minardi D."/>
            <person name="Oidtmann B."/>
            <person name="Van Der Giezen M."/>
            <person name="Studholme D.J."/>
        </authorList>
    </citation>
    <scope>NUCLEOTIDE SEQUENCE [LARGE SCALE GENOMIC DNA]</scope>
    <source>
        <strain evidence="2 3">NJM0002</strain>
    </source>
</reference>
<feature type="transmembrane region" description="Helical" evidence="1">
    <location>
        <begin position="157"/>
        <end position="182"/>
    </location>
</feature>
<name>A0A3R7A977_9STRA</name>
<keyword evidence="1" id="KW-0812">Transmembrane</keyword>
<dbReference type="SUPFAM" id="SSF47473">
    <property type="entry name" value="EF-hand"/>
    <property type="match status" value="1"/>
</dbReference>
<comment type="caution">
    <text evidence="2">The sequence shown here is derived from an EMBL/GenBank/DDBJ whole genome shotgun (WGS) entry which is preliminary data.</text>
</comment>
<sequence>MTRRKVIMALISMHRIVELMVAACTHFLARDILISWDAKLRRASVKKGDAPPPDELFDMSPATIAPPQRGRITSSLVQSSIDNISVAVATALAQTPLSSQTRLQPMAQEKLQRKLRIRYPSWIVKVVYVVCGLWCIGFGGGAIWVAWDLSNFAALPWLGVFVWSAVLHGVVVEPAYVFGVVVSKTLSAWWKQTWMAALIGMGKAILHLDDATPDEATTIMDPFLRIRHSSAIVIQRRWVAKLARLRYLVILRVARENAHRVAIESRARQIKAAIAGFTREEVDAFAVLFRDADHAKTGLVSYKVVSQAVYALGVKVPTAVVKQYLEALDPGFVDLIDQDYFMYAMSCIRGYHQDQQVANLTTDKLVLSSSLEGKTQVKKQNMLRDLKDKRTTISKQLMNKVEKKQGGSIDGWHLGVL</sequence>
<dbReference type="InterPro" id="IPR011992">
    <property type="entry name" value="EF-hand-dom_pair"/>
</dbReference>
<organism evidence="2 3">
    <name type="scientific">Aphanomyces invadans</name>
    <dbReference type="NCBI Taxonomy" id="157072"/>
    <lineage>
        <taxon>Eukaryota</taxon>
        <taxon>Sar</taxon>
        <taxon>Stramenopiles</taxon>
        <taxon>Oomycota</taxon>
        <taxon>Saprolegniomycetes</taxon>
        <taxon>Saprolegniales</taxon>
        <taxon>Verrucalvaceae</taxon>
        <taxon>Aphanomyces</taxon>
    </lineage>
</organism>
<keyword evidence="3" id="KW-1185">Reference proteome</keyword>
<evidence type="ECO:0000313" key="3">
    <source>
        <dbReference type="Proteomes" id="UP000285060"/>
    </source>
</evidence>
<dbReference type="AlphaFoldDB" id="A0A3R7A977"/>
<feature type="transmembrane region" description="Helical" evidence="1">
    <location>
        <begin position="122"/>
        <end position="145"/>
    </location>
</feature>
<evidence type="ECO:0000256" key="1">
    <source>
        <dbReference type="SAM" id="Phobius"/>
    </source>
</evidence>
<dbReference type="VEuPathDB" id="FungiDB:H310_06708"/>